<feature type="transmembrane region" description="Helical" evidence="2">
    <location>
        <begin position="228"/>
        <end position="251"/>
    </location>
</feature>
<evidence type="ECO:0000313" key="3">
    <source>
        <dbReference type="EMBL" id="SUZ94321.1"/>
    </source>
</evidence>
<feature type="region of interest" description="Disordered" evidence="1">
    <location>
        <begin position="42"/>
        <end position="72"/>
    </location>
</feature>
<gene>
    <name evidence="3" type="ORF">METZ01_LOCUS47175</name>
</gene>
<accession>A0A381RT61</accession>
<name>A0A381RT61_9ZZZZ</name>
<dbReference type="EMBL" id="UINC01002224">
    <property type="protein sequence ID" value="SUZ94321.1"/>
    <property type="molecule type" value="Genomic_DNA"/>
</dbReference>
<evidence type="ECO:0000256" key="2">
    <source>
        <dbReference type="SAM" id="Phobius"/>
    </source>
</evidence>
<keyword evidence="2" id="KW-0812">Transmembrane</keyword>
<feature type="transmembrane region" description="Helical" evidence="2">
    <location>
        <begin position="263"/>
        <end position="287"/>
    </location>
</feature>
<evidence type="ECO:0000256" key="1">
    <source>
        <dbReference type="SAM" id="MobiDB-lite"/>
    </source>
</evidence>
<reference evidence="3" key="1">
    <citation type="submission" date="2018-05" db="EMBL/GenBank/DDBJ databases">
        <authorList>
            <person name="Lanie J.A."/>
            <person name="Ng W.-L."/>
            <person name="Kazmierczak K.M."/>
            <person name="Andrzejewski T.M."/>
            <person name="Davidsen T.M."/>
            <person name="Wayne K.J."/>
            <person name="Tettelin H."/>
            <person name="Glass J.I."/>
            <person name="Rusch D."/>
            <person name="Podicherti R."/>
            <person name="Tsui H.-C.T."/>
            <person name="Winkler M.E."/>
        </authorList>
    </citation>
    <scope>NUCLEOTIDE SEQUENCE</scope>
</reference>
<keyword evidence="2" id="KW-1133">Transmembrane helix</keyword>
<sequence length="304" mass="32509">MRRHVFECPVCQSEQSVLLPGGDASSTSSCRECHSELEFLPDGDAVKVGSTGPTASQPPEPATASAPPAVPDDYLRYRGPPMHERPVAGGTRAITLLILAASLTGLATAWGVHIMPDEYDGLQQVEITIEVVNATGPLDNVTLLIDDATANLTAGEAGTYTTTVNSGMRTLEVQAGNHRIAWSEVFIAEQDANMEPTAGVNLFRFTLLEGEGTATEQEQPVQELWRGMFAWCPFLMLVFSLIGLGGAWAAWQRSSFLAAQLGALFSALALGFLLVGPLLGLIALILLQRQKHAFSFKTGKHPPP</sequence>
<proteinExistence type="predicted"/>
<dbReference type="AlphaFoldDB" id="A0A381RT61"/>
<protein>
    <recommendedName>
        <fullName evidence="4">PEGA domain-containing protein</fullName>
    </recommendedName>
</protein>
<organism evidence="3">
    <name type="scientific">marine metagenome</name>
    <dbReference type="NCBI Taxonomy" id="408172"/>
    <lineage>
        <taxon>unclassified sequences</taxon>
        <taxon>metagenomes</taxon>
        <taxon>ecological metagenomes</taxon>
    </lineage>
</organism>
<evidence type="ECO:0008006" key="4">
    <source>
        <dbReference type="Google" id="ProtNLM"/>
    </source>
</evidence>
<keyword evidence="2" id="KW-0472">Membrane</keyword>